<feature type="region of interest" description="Disordered" evidence="1">
    <location>
        <begin position="1"/>
        <end position="75"/>
    </location>
</feature>
<name>A0A834W3P9_9FABA</name>
<feature type="compositionally biased region" description="Polar residues" evidence="1">
    <location>
        <begin position="34"/>
        <end position="43"/>
    </location>
</feature>
<sequence>MSSTANSPMTEISPCGPSPALLNSPCGHAHDLTHQQNSNTNASPRLDNVGPQSNLSPSVGSQDQSTSYCSSETQVPQQLHMVTRAKSDIHKSKYPYVGLLSTETPLFLHLAIEPRMSTPMVTRRQFSKLKGSPMKDPSLYRQAVGLLQYLLTTRLDIAYSINKFSQFMSAPTDDHYQSVKRIFRKSNSLKSFNNLMLPVTWLEAPESMTQLSPSLREKLEELPAKSAK</sequence>
<reference evidence="2" key="1">
    <citation type="submission" date="2020-09" db="EMBL/GenBank/DDBJ databases">
        <title>Genome-Enabled Discovery of Anthraquinone Biosynthesis in Senna tora.</title>
        <authorList>
            <person name="Kang S.-H."/>
            <person name="Pandey R.P."/>
            <person name="Lee C.-M."/>
            <person name="Sim J.-S."/>
            <person name="Jeong J.-T."/>
            <person name="Choi B.-S."/>
            <person name="Jung M."/>
            <person name="Ginzburg D."/>
            <person name="Zhao K."/>
            <person name="Won S.Y."/>
            <person name="Oh T.-J."/>
            <person name="Yu Y."/>
            <person name="Kim N.-H."/>
            <person name="Lee O.R."/>
            <person name="Lee T.-H."/>
            <person name="Bashyal P."/>
            <person name="Kim T.-S."/>
            <person name="Lee W.-H."/>
            <person name="Kawkins C."/>
            <person name="Kim C.-K."/>
            <person name="Kim J.S."/>
            <person name="Ahn B.O."/>
            <person name="Rhee S.Y."/>
            <person name="Sohng J.K."/>
        </authorList>
    </citation>
    <scope>NUCLEOTIDE SEQUENCE</scope>
    <source>
        <tissue evidence="2">Leaf</tissue>
    </source>
</reference>
<keyword evidence="3" id="KW-1185">Reference proteome</keyword>
<feature type="compositionally biased region" description="Polar residues" evidence="1">
    <location>
        <begin position="50"/>
        <end position="75"/>
    </location>
</feature>
<dbReference type="OrthoDB" id="1422271at2759"/>
<protein>
    <submittedName>
        <fullName evidence="2">Putative copia-type protein</fullName>
    </submittedName>
</protein>
<organism evidence="2 3">
    <name type="scientific">Senna tora</name>
    <dbReference type="NCBI Taxonomy" id="362788"/>
    <lineage>
        <taxon>Eukaryota</taxon>
        <taxon>Viridiplantae</taxon>
        <taxon>Streptophyta</taxon>
        <taxon>Embryophyta</taxon>
        <taxon>Tracheophyta</taxon>
        <taxon>Spermatophyta</taxon>
        <taxon>Magnoliopsida</taxon>
        <taxon>eudicotyledons</taxon>
        <taxon>Gunneridae</taxon>
        <taxon>Pentapetalae</taxon>
        <taxon>rosids</taxon>
        <taxon>fabids</taxon>
        <taxon>Fabales</taxon>
        <taxon>Fabaceae</taxon>
        <taxon>Caesalpinioideae</taxon>
        <taxon>Cassia clade</taxon>
        <taxon>Senna</taxon>
    </lineage>
</organism>
<dbReference type="PANTHER" id="PTHR11439">
    <property type="entry name" value="GAG-POL-RELATED RETROTRANSPOSON"/>
    <property type="match status" value="1"/>
</dbReference>
<dbReference type="Proteomes" id="UP000634136">
    <property type="component" value="Unassembled WGS sequence"/>
</dbReference>
<evidence type="ECO:0000313" key="3">
    <source>
        <dbReference type="Proteomes" id="UP000634136"/>
    </source>
</evidence>
<accession>A0A834W3P9</accession>
<comment type="caution">
    <text evidence="2">The sequence shown here is derived from an EMBL/GenBank/DDBJ whole genome shotgun (WGS) entry which is preliminary data.</text>
</comment>
<feature type="compositionally biased region" description="Polar residues" evidence="1">
    <location>
        <begin position="1"/>
        <end position="10"/>
    </location>
</feature>
<dbReference type="PANTHER" id="PTHR11439:SF455">
    <property type="entry name" value="RLK (RECEPTOR-LIKE PROTEIN KINASE) 8, PUTATIVE-RELATED"/>
    <property type="match status" value="1"/>
</dbReference>
<dbReference type="AlphaFoldDB" id="A0A834W3P9"/>
<evidence type="ECO:0000313" key="2">
    <source>
        <dbReference type="EMBL" id="KAF7807408.1"/>
    </source>
</evidence>
<dbReference type="EMBL" id="JAAIUW010000012">
    <property type="protein sequence ID" value="KAF7807408.1"/>
    <property type="molecule type" value="Genomic_DNA"/>
</dbReference>
<gene>
    <name evidence="2" type="ORF">G2W53_039569</name>
</gene>
<evidence type="ECO:0000256" key="1">
    <source>
        <dbReference type="SAM" id="MobiDB-lite"/>
    </source>
</evidence>
<proteinExistence type="predicted"/>